<comment type="similarity">
    <text evidence="1">Belongs to the universal ribosomal protein uL4 family.</text>
</comment>
<protein>
    <recommendedName>
        <fullName evidence="5">Large ribosomal subunit protein uL4 C-terminal domain-containing protein</fullName>
    </recommendedName>
</protein>
<feature type="domain" description="Large ribosomal subunit protein uL4 C-terminal" evidence="5">
    <location>
        <begin position="284"/>
        <end position="355"/>
    </location>
</feature>
<gene>
    <name evidence="6" type="ORF">SVIM_LOCUS480044</name>
</gene>
<evidence type="ECO:0000256" key="3">
    <source>
        <dbReference type="ARBA" id="ARBA00023274"/>
    </source>
</evidence>
<evidence type="ECO:0000259" key="5">
    <source>
        <dbReference type="Pfam" id="PF14374"/>
    </source>
</evidence>
<dbReference type="InterPro" id="IPR013000">
    <property type="entry name" value="Ribosomal_uL4_euk/arc_CS"/>
</dbReference>
<name>A0A6N2NBM6_SALVM</name>
<accession>A0A6N2NBM6</accession>
<proteinExistence type="inferred from homology"/>
<dbReference type="GO" id="GO:1990904">
    <property type="term" value="C:ribonucleoprotein complex"/>
    <property type="evidence" value="ECO:0007669"/>
    <property type="project" value="UniProtKB-KW"/>
</dbReference>
<dbReference type="PANTHER" id="PTHR19431">
    <property type="entry name" value="60S RIBOSOMAL PROTEIN L4"/>
    <property type="match status" value="1"/>
</dbReference>
<feature type="region of interest" description="Disordered" evidence="4">
    <location>
        <begin position="58"/>
        <end position="97"/>
    </location>
</feature>
<dbReference type="InterPro" id="IPR002136">
    <property type="entry name" value="Ribosomal_uL4"/>
</dbReference>
<dbReference type="FunFam" id="3.40.1370.10:FF:000002">
    <property type="entry name" value="60S ribosomal protein L4"/>
    <property type="match status" value="1"/>
</dbReference>
<dbReference type="PROSITE" id="PS00939">
    <property type="entry name" value="RIBOSOMAL_L1E"/>
    <property type="match status" value="1"/>
</dbReference>
<dbReference type="GO" id="GO:0006412">
    <property type="term" value="P:translation"/>
    <property type="evidence" value="ECO:0007669"/>
    <property type="project" value="InterPro"/>
</dbReference>
<evidence type="ECO:0000256" key="2">
    <source>
        <dbReference type="ARBA" id="ARBA00022980"/>
    </source>
</evidence>
<evidence type="ECO:0000256" key="1">
    <source>
        <dbReference type="ARBA" id="ARBA00010528"/>
    </source>
</evidence>
<dbReference type="Gene3D" id="3.40.1370.10">
    <property type="match status" value="1"/>
</dbReference>
<keyword evidence="3" id="KW-0687">Ribonucleoprotein</keyword>
<dbReference type="InterPro" id="IPR045240">
    <property type="entry name" value="Ribosomal_uL4_euk/arch"/>
</dbReference>
<dbReference type="InterPro" id="IPR025755">
    <property type="entry name" value="Ribos_uL4_C_dom"/>
</dbReference>
<dbReference type="GO" id="GO:0005840">
    <property type="term" value="C:ribosome"/>
    <property type="evidence" value="ECO:0007669"/>
    <property type="project" value="UniProtKB-KW"/>
</dbReference>
<keyword evidence="2" id="KW-0689">Ribosomal protein</keyword>
<dbReference type="GO" id="GO:0003735">
    <property type="term" value="F:structural constituent of ribosome"/>
    <property type="evidence" value="ECO:0007669"/>
    <property type="project" value="InterPro"/>
</dbReference>
<dbReference type="Pfam" id="PF00573">
    <property type="entry name" value="Ribosomal_L4"/>
    <property type="match status" value="1"/>
</dbReference>
<evidence type="ECO:0000313" key="6">
    <source>
        <dbReference type="EMBL" id="VFU63112.1"/>
    </source>
</evidence>
<dbReference type="Pfam" id="PF14374">
    <property type="entry name" value="Ribos_L4_asso_C"/>
    <property type="match status" value="1"/>
</dbReference>
<dbReference type="SUPFAM" id="SSF52166">
    <property type="entry name" value="Ribosomal protein L4"/>
    <property type="match status" value="1"/>
</dbReference>
<reference evidence="6" key="1">
    <citation type="submission" date="2019-03" db="EMBL/GenBank/DDBJ databases">
        <authorList>
            <person name="Mank J."/>
            <person name="Almeida P."/>
        </authorList>
    </citation>
    <scope>NUCLEOTIDE SEQUENCE</scope>
    <source>
        <strain evidence="6">78183</strain>
    </source>
</reference>
<dbReference type="AlphaFoldDB" id="A0A6N2NBM6"/>
<sequence>MAAAAARPLVSVQTLPCLNDMATDSAATVALPDVMKASIRPDIVNYVHTNISKNSRQPYAVSKKAGHQTSAESWGTGRAVSRIPRVPGGGTHRAGQGAYGNMCRGGRMFAPTKIWRRWHRKINVNQKRYAVVSAIAASAIPSLVMARGHRVESVPEMPLVISDSAESIEKTSTAIKVLKEIGAFPDAEKAKDSHAIRPGKGKMRNRRYISRKGPLIVYGSEGAKMVKAFRNIPGVEVANVERLNLLKLAPGGHLGRFVIWTKSAMEKLDSIYGSFEKSSEKKNGYVLPRSKMVNADLARIINSDEVQSVVKPIKKEVKRATLKKNPLKNLNVMLRLNPYAKTARRMALLAEAERVKSKKGEARQEEEACHKAVFPYETYQEELAAAKAAGKAWYKTMISDSDYTEFENFTKWLGVSQ</sequence>
<dbReference type="EMBL" id="CAADRP010002185">
    <property type="protein sequence ID" value="VFU63112.1"/>
    <property type="molecule type" value="Genomic_DNA"/>
</dbReference>
<evidence type="ECO:0000256" key="4">
    <source>
        <dbReference type="SAM" id="MobiDB-lite"/>
    </source>
</evidence>
<organism evidence="6">
    <name type="scientific">Salix viminalis</name>
    <name type="common">Common osier</name>
    <name type="synonym">Basket willow</name>
    <dbReference type="NCBI Taxonomy" id="40686"/>
    <lineage>
        <taxon>Eukaryota</taxon>
        <taxon>Viridiplantae</taxon>
        <taxon>Streptophyta</taxon>
        <taxon>Embryophyta</taxon>
        <taxon>Tracheophyta</taxon>
        <taxon>Spermatophyta</taxon>
        <taxon>Magnoliopsida</taxon>
        <taxon>eudicotyledons</taxon>
        <taxon>Gunneridae</taxon>
        <taxon>Pentapetalae</taxon>
        <taxon>rosids</taxon>
        <taxon>fabids</taxon>
        <taxon>Malpighiales</taxon>
        <taxon>Salicaceae</taxon>
        <taxon>Saliceae</taxon>
        <taxon>Salix</taxon>
    </lineage>
</organism>
<dbReference type="InterPro" id="IPR023574">
    <property type="entry name" value="Ribosomal_uL4_dom_sf"/>
</dbReference>